<dbReference type="AlphaFoldDB" id="A0A9P7VP61"/>
<dbReference type="RefSeq" id="XP_043037645.1">
    <property type="nucleotide sequence ID" value="XM_043180250.1"/>
</dbReference>
<dbReference type="GeneID" id="66102546"/>
<sequence length="117" mass="13008">MTYRPRGSLIYDEPPALGPELRYSTPQHGEQSSRCTSVLLTPGVFLFLSHPFTALLTRTKRCYSTNPCILGLSRLGSLASIVLIPVNFPTYKCLSPDAWSRPVMINYVIGILVSYLT</sequence>
<dbReference type="Proteomes" id="UP000812287">
    <property type="component" value="Unassembled WGS sequence"/>
</dbReference>
<name>A0A9P7VP61_9AGAR</name>
<keyword evidence="2" id="KW-1185">Reference proteome</keyword>
<evidence type="ECO:0000313" key="1">
    <source>
        <dbReference type="EMBL" id="KAG7444145.1"/>
    </source>
</evidence>
<proteinExistence type="predicted"/>
<evidence type="ECO:0000313" key="2">
    <source>
        <dbReference type="Proteomes" id="UP000812287"/>
    </source>
</evidence>
<protein>
    <submittedName>
        <fullName evidence="1">Uncharacterized protein</fullName>
    </submittedName>
</protein>
<reference evidence="1" key="1">
    <citation type="submission" date="2020-11" db="EMBL/GenBank/DDBJ databases">
        <title>Adaptations for nitrogen fixation in a non-lichenized fungal sporocarp promotes dispersal by wood-feeding termites.</title>
        <authorList>
            <consortium name="DOE Joint Genome Institute"/>
            <person name="Koch R.A."/>
            <person name="Yoon G."/>
            <person name="Arayal U."/>
            <person name="Lail K."/>
            <person name="Amirebrahimi M."/>
            <person name="Labutti K."/>
            <person name="Lipzen A."/>
            <person name="Riley R."/>
            <person name="Barry K."/>
            <person name="Henrissat B."/>
            <person name="Grigoriev I.V."/>
            <person name="Herr J.R."/>
            <person name="Aime M.C."/>
        </authorList>
    </citation>
    <scope>NUCLEOTIDE SEQUENCE</scope>
    <source>
        <strain evidence="1">MCA 3950</strain>
    </source>
</reference>
<comment type="caution">
    <text evidence="1">The sequence shown here is derived from an EMBL/GenBank/DDBJ whole genome shotgun (WGS) entry which is preliminary data.</text>
</comment>
<organism evidence="1 2">
    <name type="scientific">Guyanagaster necrorhizus</name>
    <dbReference type="NCBI Taxonomy" id="856835"/>
    <lineage>
        <taxon>Eukaryota</taxon>
        <taxon>Fungi</taxon>
        <taxon>Dikarya</taxon>
        <taxon>Basidiomycota</taxon>
        <taxon>Agaricomycotina</taxon>
        <taxon>Agaricomycetes</taxon>
        <taxon>Agaricomycetidae</taxon>
        <taxon>Agaricales</taxon>
        <taxon>Marasmiineae</taxon>
        <taxon>Physalacriaceae</taxon>
        <taxon>Guyanagaster</taxon>
    </lineage>
</organism>
<dbReference type="EMBL" id="MU250541">
    <property type="protein sequence ID" value="KAG7444145.1"/>
    <property type="molecule type" value="Genomic_DNA"/>
</dbReference>
<gene>
    <name evidence="1" type="ORF">BT62DRAFT_254001</name>
</gene>
<accession>A0A9P7VP61</accession>